<comment type="caution">
    <text evidence="1">The sequence shown here is derived from an EMBL/GenBank/DDBJ whole genome shotgun (WGS) entry which is preliminary data.</text>
</comment>
<evidence type="ECO:0008006" key="3">
    <source>
        <dbReference type="Google" id="ProtNLM"/>
    </source>
</evidence>
<dbReference type="SUPFAM" id="SSF46785">
    <property type="entry name" value="Winged helix' DNA-binding domain"/>
    <property type="match status" value="1"/>
</dbReference>
<evidence type="ECO:0000313" key="1">
    <source>
        <dbReference type="EMBL" id="MBC5862955.1"/>
    </source>
</evidence>
<evidence type="ECO:0000313" key="2">
    <source>
        <dbReference type="Proteomes" id="UP000621670"/>
    </source>
</evidence>
<dbReference type="InterPro" id="IPR036390">
    <property type="entry name" value="WH_DNA-bd_sf"/>
</dbReference>
<dbReference type="EMBL" id="JACRUM010000002">
    <property type="protein sequence ID" value="MBC5862955.1"/>
    <property type="molecule type" value="Genomic_DNA"/>
</dbReference>
<dbReference type="Gene3D" id="1.10.10.10">
    <property type="entry name" value="Winged helix-like DNA-binding domain superfamily/Winged helix DNA-binding domain"/>
    <property type="match status" value="1"/>
</dbReference>
<accession>A0ABR7JEM2</accession>
<keyword evidence="2" id="KW-1185">Reference proteome</keyword>
<sequence length="163" mass="18803">MQKEREELIEMFGIHFELLYHLPPLGSRILGLLIVDGCKNGLTFEEIIAKMAASKSSISTNLNLLLKMGKINYHTLSGDRKKYFKASPFSERLQNYVKILESEKTLIDKLLGYREQTASCVEERCNMQNVKAYKNHVYEVESLLLKTISTFKEIENHNNNSKN</sequence>
<name>A0ABR7JEM2_9FLAO</name>
<dbReference type="Proteomes" id="UP000621670">
    <property type="component" value="Unassembled WGS sequence"/>
</dbReference>
<gene>
    <name evidence="1" type="ORF">H8R26_05930</name>
</gene>
<dbReference type="RefSeq" id="WP_166134294.1">
    <property type="nucleotide sequence ID" value="NZ_JAAOBY010000002.1"/>
</dbReference>
<organism evidence="1 2">
    <name type="scientific">Flavobacterium turcicum</name>
    <dbReference type="NCBI Taxonomy" id="2764718"/>
    <lineage>
        <taxon>Bacteria</taxon>
        <taxon>Pseudomonadati</taxon>
        <taxon>Bacteroidota</taxon>
        <taxon>Flavobacteriia</taxon>
        <taxon>Flavobacteriales</taxon>
        <taxon>Flavobacteriaceae</taxon>
        <taxon>Flavobacterium</taxon>
    </lineage>
</organism>
<dbReference type="InterPro" id="IPR036388">
    <property type="entry name" value="WH-like_DNA-bd_sf"/>
</dbReference>
<reference evidence="1 2" key="1">
    <citation type="submission" date="2020-08" db="EMBL/GenBank/DDBJ databases">
        <title>Description of novel Flavobacterium F-400 isolate.</title>
        <authorList>
            <person name="Saticioglu I."/>
            <person name="Duman M."/>
            <person name="Altun S."/>
        </authorList>
    </citation>
    <scope>NUCLEOTIDE SEQUENCE [LARGE SCALE GENOMIC DNA]</scope>
    <source>
        <strain evidence="1 2">F-400</strain>
    </source>
</reference>
<protein>
    <recommendedName>
        <fullName evidence="3">DNA-binding transcriptional regulator GbsR, MarR family</fullName>
    </recommendedName>
</protein>
<proteinExistence type="predicted"/>